<comment type="caution">
    <text evidence="8">The sequence shown here is derived from an EMBL/GenBank/DDBJ whole genome shotgun (WGS) entry which is preliminary data.</text>
</comment>
<feature type="domain" description="ABC3 transporter permease C-terminal" evidence="7">
    <location>
        <begin position="254"/>
        <end position="360"/>
    </location>
</feature>
<keyword evidence="4 6" id="KW-1133">Transmembrane helix</keyword>
<dbReference type="OrthoDB" id="9766372at2"/>
<evidence type="ECO:0000256" key="6">
    <source>
        <dbReference type="SAM" id="Phobius"/>
    </source>
</evidence>
<keyword evidence="2" id="KW-1003">Cell membrane</keyword>
<proteinExistence type="predicted"/>
<feature type="transmembrane region" description="Helical" evidence="6">
    <location>
        <begin position="247"/>
        <end position="271"/>
    </location>
</feature>
<dbReference type="PANTHER" id="PTHR30287">
    <property type="entry name" value="MEMBRANE COMPONENT OF PREDICTED ABC SUPERFAMILY METABOLITE UPTAKE TRANSPORTER"/>
    <property type="match status" value="1"/>
</dbReference>
<keyword evidence="9" id="KW-1185">Reference proteome</keyword>
<feature type="transmembrane region" description="Helical" evidence="6">
    <location>
        <begin position="417"/>
        <end position="439"/>
    </location>
</feature>
<feature type="transmembrane region" description="Helical" evidence="6">
    <location>
        <begin position="341"/>
        <end position="361"/>
    </location>
</feature>
<feature type="transmembrane region" description="Helical" evidence="6">
    <location>
        <begin position="736"/>
        <end position="756"/>
    </location>
</feature>
<feature type="transmembrane region" description="Helical" evidence="6">
    <location>
        <begin position="300"/>
        <end position="321"/>
    </location>
</feature>
<dbReference type="EMBL" id="MSZX01000018">
    <property type="protein sequence ID" value="OPA73362.1"/>
    <property type="molecule type" value="Genomic_DNA"/>
</dbReference>
<feature type="domain" description="ABC3 transporter permease C-terminal" evidence="7">
    <location>
        <begin position="645"/>
        <end position="760"/>
    </location>
</feature>
<dbReference type="InterPro" id="IPR003838">
    <property type="entry name" value="ABC3_permease_C"/>
</dbReference>
<evidence type="ECO:0000256" key="5">
    <source>
        <dbReference type="ARBA" id="ARBA00023136"/>
    </source>
</evidence>
<evidence type="ECO:0000256" key="4">
    <source>
        <dbReference type="ARBA" id="ARBA00022989"/>
    </source>
</evidence>
<dbReference type="InterPro" id="IPR038766">
    <property type="entry name" value="Membrane_comp_ABC_pdt"/>
</dbReference>
<evidence type="ECO:0000313" key="8">
    <source>
        <dbReference type="EMBL" id="OPA73362.1"/>
    </source>
</evidence>
<dbReference type="PANTHER" id="PTHR30287:SF2">
    <property type="entry name" value="BLL1001 PROTEIN"/>
    <property type="match status" value="1"/>
</dbReference>
<reference evidence="8 9" key="1">
    <citation type="submission" date="2017-01" db="EMBL/GenBank/DDBJ databases">
        <title>Genome analysis of Paenibacillus selenitrireducens ES3-24.</title>
        <authorList>
            <person name="Xu D."/>
            <person name="Yao R."/>
            <person name="Zheng S."/>
        </authorList>
    </citation>
    <scope>NUCLEOTIDE SEQUENCE [LARGE SCALE GENOMIC DNA]</scope>
    <source>
        <strain evidence="8 9">ES3-24</strain>
    </source>
</reference>
<dbReference type="STRING" id="1324314.BVG16_28935"/>
<dbReference type="Proteomes" id="UP000190188">
    <property type="component" value="Unassembled WGS sequence"/>
</dbReference>
<dbReference type="GO" id="GO:0005886">
    <property type="term" value="C:plasma membrane"/>
    <property type="evidence" value="ECO:0007669"/>
    <property type="project" value="UniProtKB-SubCell"/>
</dbReference>
<comment type="subcellular location">
    <subcellularLocation>
        <location evidence="1">Cell membrane</location>
        <topology evidence="1">Multi-pass membrane protein</topology>
    </subcellularLocation>
</comment>
<accession>A0A1T2X0I8</accession>
<feature type="transmembrane region" description="Helical" evidence="6">
    <location>
        <begin position="642"/>
        <end position="662"/>
    </location>
</feature>
<evidence type="ECO:0000259" key="7">
    <source>
        <dbReference type="Pfam" id="PF02687"/>
    </source>
</evidence>
<keyword evidence="3 6" id="KW-0812">Transmembrane</keyword>
<evidence type="ECO:0000256" key="1">
    <source>
        <dbReference type="ARBA" id="ARBA00004651"/>
    </source>
</evidence>
<organism evidence="8 9">
    <name type="scientific">Paenibacillus selenitireducens</name>
    <dbReference type="NCBI Taxonomy" id="1324314"/>
    <lineage>
        <taxon>Bacteria</taxon>
        <taxon>Bacillati</taxon>
        <taxon>Bacillota</taxon>
        <taxon>Bacilli</taxon>
        <taxon>Bacillales</taxon>
        <taxon>Paenibacillaceae</taxon>
        <taxon>Paenibacillus</taxon>
    </lineage>
</organism>
<dbReference type="AlphaFoldDB" id="A0A1T2X0I8"/>
<dbReference type="RefSeq" id="WP_078502680.1">
    <property type="nucleotide sequence ID" value="NZ_MSZX01000018.1"/>
</dbReference>
<keyword evidence="5 6" id="KW-0472">Membrane</keyword>
<evidence type="ECO:0000256" key="3">
    <source>
        <dbReference type="ARBA" id="ARBA00022692"/>
    </source>
</evidence>
<feature type="transmembrane region" description="Helical" evidence="6">
    <location>
        <begin position="695"/>
        <end position="724"/>
    </location>
</feature>
<feature type="transmembrane region" description="Helical" evidence="6">
    <location>
        <begin position="21"/>
        <end position="41"/>
    </location>
</feature>
<name>A0A1T2X0I8_9BACL</name>
<protein>
    <submittedName>
        <fullName evidence="8">ABC transporter permease</fullName>
    </submittedName>
</protein>
<gene>
    <name evidence="8" type="ORF">BVG16_28935</name>
</gene>
<sequence>MYYRIIRNDISKSKLITLTTMIFVAAAAMLVSLAVILVVNLSGAIDTLMTRAETPHFMQMHSGEIDTDRLTEFAEQNSNVDEFQVLEFLNMDGARIILGENSLADNVQDNGFSIQSEKFDYLLDLDGNIINVSDGELYVPISYMRDSTTKVGDKAVISGKEFTVAGFLRDSQMNSMLSSSKRFLVSRNDYAEIKNLGSTEYLIEFRLKDLSALGAFETAYASAGLEANGPTITYPLFKTINAISDGMMIGVILLVSVLVVAIAFMCIRFTLLAKIEDDYREIGVMKAIGLRVSDIKKIYLAKYAAIAAAGCILGFALSFVFKGMLLENIRLYMGESDNSSFAVAFGIIGILLVFLAILAYVSGVLRRFRKIFAAEAIRFGTSQEKTAGANRFSLSGNRLFGTNIFLGIKDVLARKRLYATMLAVLVISAFIIIVPQNLYNTISSNSFIKYMGIGNYDMRMDIQQTDNISEKAAEILKTMKSDSAISQYAVLTTKTFKAKTADGSEENIKIELGDHSIFPIEYSQGRAPAAEDEIALSALNADELSKKVGEVIPLVIEGKEKNLTVSGIYSDITNGGKTAKAVFTDNSADIMWFVICAELSDPSLVDEKTSEYADRFAFAKVSDIDKFVTQTFGSTISSVKKASYAAIAVALMITVLVTLLFMKMLVAKDRYSIAVMKAFGFTNSDITAQYVSRSVFVLIVGVVLGTLLANTLGEMLAGAVISTFGASTFHFAVNPLSAYLLSPLMMIGSVLIATMIGTSGAGQIKISENIKE</sequence>
<evidence type="ECO:0000313" key="9">
    <source>
        <dbReference type="Proteomes" id="UP000190188"/>
    </source>
</evidence>
<dbReference type="Pfam" id="PF02687">
    <property type="entry name" value="FtsX"/>
    <property type="match status" value="2"/>
</dbReference>
<evidence type="ECO:0000256" key="2">
    <source>
        <dbReference type="ARBA" id="ARBA00022475"/>
    </source>
</evidence>